<feature type="region of interest" description="Disordered" evidence="1">
    <location>
        <begin position="1056"/>
        <end position="1083"/>
    </location>
</feature>
<protein>
    <submittedName>
        <fullName evidence="3">Glycosyltransferase involved in cell wall bisynthesis</fullName>
    </submittedName>
</protein>
<evidence type="ECO:0000259" key="2">
    <source>
        <dbReference type="Pfam" id="PF00535"/>
    </source>
</evidence>
<dbReference type="Proteomes" id="UP000199228">
    <property type="component" value="Unassembled WGS sequence"/>
</dbReference>
<dbReference type="EMBL" id="FMXR01000023">
    <property type="protein sequence ID" value="SDB34541.1"/>
    <property type="molecule type" value="Genomic_DNA"/>
</dbReference>
<dbReference type="Gene3D" id="3.90.550.10">
    <property type="entry name" value="Spore Coat Polysaccharide Biosynthesis Protein SpsA, Chain A"/>
    <property type="match status" value="3"/>
</dbReference>
<evidence type="ECO:0000256" key="1">
    <source>
        <dbReference type="SAM" id="MobiDB-lite"/>
    </source>
</evidence>
<keyword evidence="4" id="KW-1185">Reference proteome</keyword>
<reference evidence="3 4" key="1">
    <citation type="submission" date="2016-10" db="EMBL/GenBank/DDBJ databases">
        <authorList>
            <person name="de Groot N.N."/>
        </authorList>
    </citation>
    <scope>NUCLEOTIDE SEQUENCE [LARGE SCALE GENOMIC DNA]</scope>
    <source>
        <strain evidence="3 4">DSM 3217</strain>
    </source>
</reference>
<evidence type="ECO:0000313" key="4">
    <source>
        <dbReference type="Proteomes" id="UP000199228"/>
    </source>
</evidence>
<dbReference type="OrthoDB" id="1771649at2"/>
<name>A0A1G6CNR9_EUBOX</name>
<proteinExistence type="predicted"/>
<dbReference type="AlphaFoldDB" id="A0A1G6CNR9"/>
<feature type="domain" description="Glycosyltransferase 2-like" evidence="2">
    <location>
        <begin position="375"/>
        <end position="501"/>
    </location>
</feature>
<accession>A0A1G6CNR9</accession>
<dbReference type="GO" id="GO:0016758">
    <property type="term" value="F:hexosyltransferase activity"/>
    <property type="evidence" value="ECO:0007669"/>
    <property type="project" value="UniProtKB-ARBA"/>
</dbReference>
<feature type="domain" description="Glycosyltransferase 2-like" evidence="2">
    <location>
        <begin position="4"/>
        <end position="142"/>
    </location>
</feature>
<keyword evidence="3" id="KW-0808">Transferase</keyword>
<gene>
    <name evidence="3" type="ORF">SAMN02910417_02550</name>
</gene>
<dbReference type="RefSeq" id="WP_090174736.1">
    <property type="nucleotide sequence ID" value="NZ_FMXR01000023.1"/>
</dbReference>
<dbReference type="InterPro" id="IPR001173">
    <property type="entry name" value="Glyco_trans_2-like"/>
</dbReference>
<feature type="compositionally biased region" description="Basic residues" evidence="1">
    <location>
        <begin position="1070"/>
        <end position="1083"/>
    </location>
</feature>
<dbReference type="PANTHER" id="PTHR22916">
    <property type="entry name" value="GLYCOSYLTRANSFERASE"/>
    <property type="match status" value="1"/>
</dbReference>
<evidence type="ECO:0000313" key="3">
    <source>
        <dbReference type="EMBL" id="SDB34541.1"/>
    </source>
</evidence>
<dbReference type="SUPFAM" id="SSF53448">
    <property type="entry name" value="Nucleotide-diphospho-sugar transferases"/>
    <property type="match status" value="3"/>
</dbReference>
<dbReference type="PANTHER" id="PTHR22916:SF3">
    <property type="entry name" value="UDP-GLCNAC:BETAGAL BETA-1,3-N-ACETYLGLUCOSAMINYLTRANSFERASE-LIKE PROTEIN 1"/>
    <property type="match status" value="1"/>
</dbReference>
<dbReference type="STRING" id="1732.SAMN02910417_02550"/>
<dbReference type="CDD" id="cd00761">
    <property type="entry name" value="Glyco_tranf_GTA_type"/>
    <property type="match status" value="2"/>
</dbReference>
<feature type="compositionally biased region" description="Basic and acidic residues" evidence="1">
    <location>
        <begin position="1057"/>
        <end position="1067"/>
    </location>
</feature>
<dbReference type="Pfam" id="PF00535">
    <property type="entry name" value="Glycos_transf_2"/>
    <property type="match status" value="3"/>
</dbReference>
<organism evidence="3 4">
    <name type="scientific">Eubacterium oxidoreducens</name>
    <dbReference type="NCBI Taxonomy" id="1732"/>
    <lineage>
        <taxon>Bacteria</taxon>
        <taxon>Bacillati</taxon>
        <taxon>Bacillota</taxon>
        <taxon>Clostridia</taxon>
        <taxon>Eubacteriales</taxon>
        <taxon>Eubacteriaceae</taxon>
        <taxon>Eubacterium</taxon>
    </lineage>
</organism>
<sequence>MNLSIILSVQNDNVEELQKSLDSLLNQSLEDIELLCVVKKGLADVQGCVQAYKEKDSRVVLLESEGNCLGDFRNTALKKAQGDYVLLFESGDIVLDYAVEAVYHKAVKYNTDVLRFMTVIYDDDKKIYRKFREYLLSELRPGDVHRSVSLEKDSLLYDKDFNHEAWTGIYKRAFIQEQGITFGSYPYGIDLDFYYQTLLKSSNTMYCMDRVAVRSLDKLIISKDVESFKGYADDYGKTINFLLQKVEDLCIECGLEKKKVVNIVNLEMRRFFDLCMKYYKTVEEEGYLDNDADLINAEENEDELSDEQAEDLQNLWIKETTERFARKYEGKYKEALYRHYLMNEKRRIDGCNKEYALPKKYKLYHKQVEKQPKVTVVIPTMNVEDYLNLALDSLTHQTLEKCEFIILNDGSTDHSMVIMQEYAAVDKRFVIVDKPNSGYGNSMNIGIDKARGEYLGILEPDDFVPVKMFEELYRVCKINELDFVKADFIRFTVNPDGSLMEKYNRLTGKKKYYNKVINTSEERETFKFIMNTWSGIYSVDFLNKYQIRHNETPGASYQDNGFYFQTFAHGQRVMFINRPYYMNRRDNPNSSMFSKKKERCITQEYQFIGELLEKQGIKETYSDIYWRKKYGNFMMTYRRLSEDLKPGYLHHICDEFKDAVNDGTVTEEVLGLHAWKQLNEILADPDAFYEKLRVSVIIPVYNGAKYIGQCLDTILLWNEIRIEVIVVDDGSTDNTVEIIREYEAKDSRVKVITQQNAGAGAARNNGLQYAKGEYLSFLDADDFFEYDMLRKAYDRAYTYEADVVVFRSDEFYENTHQYRDIPYTINANLLPKKRPFTMDEVSHDVFKLCVGWAWDKLFKREFVLENHLLFQEQRTTNDMLFVFSALIKAQSIVINSEILAHHRKVDDSLSVTREKSWDCFYKALLALREQLKTWGLYERYEQDFINYCQHFTLWNLESIQGEAYFKLYEKIKNEWLEELGVYHHEEDYFYNQSEYERLHRVLELDAQDYLFFMLEHQKQMVKAEKLKNSQANKNKEIEINKKVLLHEKKLYKKMKKLSSENKEKEPSGAKSKKKSFWARLKKA</sequence>
<dbReference type="InterPro" id="IPR029044">
    <property type="entry name" value="Nucleotide-diphossugar_trans"/>
</dbReference>
<feature type="domain" description="Glycosyltransferase 2-like" evidence="2">
    <location>
        <begin position="695"/>
        <end position="821"/>
    </location>
</feature>